<keyword evidence="4" id="KW-0732">Signal</keyword>
<keyword evidence="6" id="KW-1185">Reference proteome</keyword>
<dbReference type="Proteomes" id="UP001215712">
    <property type="component" value="Unassembled WGS sequence"/>
</dbReference>
<dbReference type="InterPro" id="IPR036908">
    <property type="entry name" value="RlpA-like_sf"/>
</dbReference>
<evidence type="ECO:0000256" key="4">
    <source>
        <dbReference type="SAM" id="SignalP"/>
    </source>
</evidence>
<evidence type="ECO:0000313" key="6">
    <source>
        <dbReference type="Proteomes" id="UP001215712"/>
    </source>
</evidence>
<evidence type="ECO:0000256" key="1">
    <source>
        <dbReference type="ARBA" id="ARBA00004613"/>
    </source>
</evidence>
<dbReference type="CDD" id="cd22778">
    <property type="entry name" value="DPBB_CEPL-like"/>
    <property type="match status" value="1"/>
</dbReference>
<dbReference type="SUPFAM" id="SSF50685">
    <property type="entry name" value="Barwin-like endoglucanases"/>
    <property type="match status" value="1"/>
</dbReference>
<proteinExistence type="inferred from homology"/>
<evidence type="ECO:0000313" key="5">
    <source>
        <dbReference type="EMBL" id="KAJ5732200.1"/>
    </source>
</evidence>
<dbReference type="Gene3D" id="2.40.40.10">
    <property type="entry name" value="RlpA-like domain"/>
    <property type="match status" value="1"/>
</dbReference>
<feature type="chain" id="PRO_5041937727" evidence="4">
    <location>
        <begin position="21"/>
        <end position="162"/>
    </location>
</feature>
<evidence type="ECO:0000256" key="2">
    <source>
        <dbReference type="ARBA" id="ARBA00010421"/>
    </source>
</evidence>
<keyword evidence="3" id="KW-0964">Secreted</keyword>
<sequence length="162" mass="16719">MKSTTFISFAVLAAAHLVNAAPAPATTPAANTATPQSVSVSYDQKYDDGTTSLNTVACSDGINGLESDGFTTFSSLPTFPLIGGAPTVDGWDSPNCGQCYQLHFESDKVNETINVLAVDSASGGFNIGLTAMNRLTDNQATQLGRVTATYVAVANSVCGLED</sequence>
<feature type="signal peptide" evidence="4">
    <location>
        <begin position="1"/>
        <end position="20"/>
    </location>
</feature>
<accession>A0AAD6MXT6</accession>
<dbReference type="InterPro" id="IPR010829">
    <property type="entry name" value="Cerato-platanin"/>
</dbReference>
<name>A0AAD6MXT6_9EURO</name>
<reference evidence="5" key="2">
    <citation type="submission" date="2023-01" db="EMBL/GenBank/DDBJ databases">
        <authorList>
            <person name="Petersen C."/>
        </authorList>
    </citation>
    <scope>NUCLEOTIDE SEQUENCE</scope>
    <source>
        <strain evidence="5">IBT 17514</strain>
    </source>
</reference>
<comment type="similarity">
    <text evidence="2">Belongs to the cerato-platanin family.</text>
</comment>
<dbReference type="AlphaFoldDB" id="A0AAD6MXT6"/>
<protein>
    <submittedName>
        <fullName evidence="5">Cerato-platanin</fullName>
    </submittedName>
</protein>
<gene>
    <name evidence="5" type="ORF">N7493_003681</name>
</gene>
<dbReference type="GO" id="GO:0005576">
    <property type="term" value="C:extracellular region"/>
    <property type="evidence" value="ECO:0007669"/>
    <property type="project" value="UniProtKB-SubCell"/>
</dbReference>
<comment type="subcellular location">
    <subcellularLocation>
        <location evidence="1">Secreted</location>
    </subcellularLocation>
</comment>
<comment type="caution">
    <text evidence="5">The sequence shown here is derived from an EMBL/GenBank/DDBJ whole genome shotgun (WGS) entry which is preliminary data.</text>
</comment>
<evidence type="ECO:0000256" key="3">
    <source>
        <dbReference type="ARBA" id="ARBA00022525"/>
    </source>
</evidence>
<dbReference type="Pfam" id="PF07249">
    <property type="entry name" value="Cerato-platanin"/>
    <property type="match status" value="1"/>
</dbReference>
<organism evidence="5 6">
    <name type="scientific">Penicillium malachiteum</name>
    <dbReference type="NCBI Taxonomy" id="1324776"/>
    <lineage>
        <taxon>Eukaryota</taxon>
        <taxon>Fungi</taxon>
        <taxon>Dikarya</taxon>
        <taxon>Ascomycota</taxon>
        <taxon>Pezizomycotina</taxon>
        <taxon>Eurotiomycetes</taxon>
        <taxon>Eurotiomycetidae</taxon>
        <taxon>Eurotiales</taxon>
        <taxon>Aspergillaceae</taxon>
        <taxon>Penicillium</taxon>
    </lineage>
</organism>
<reference evidence="5" key="1">
    <citation type="journal article" date="2023" name="IMA Fungus">
        <title>Comparative genomic study of the Penicillium genus elucidates a diverse pangenome and 15 lateral gene transfer events.</title>
        <authorList>
            <person name="Petersen C."/>
            <person name="Sorensen T."/>
            <person name="Nielsen M.R."/>
            <person name="Sondergaard T.E."/>
            <person name="Sorensen J.L."/>
            <person name="Fitzpatrick D.A."/>
            <person name="Frisvad J.C."/>
            <person name="Nielsen K.L."/>
        </authorList>
    </citation>
    <scope>NUCLEOTIDE SEQUENCE</scope>
    <source>
        <strain evidence="5">IBT 17514</strain>
    </source>
</reference>
<dbReference type="EMBL" id="JAQJAN010000004">
    <property type="protein sequence ID" value="KAJ5732200.1"/>
    <property type="molecule type" value="Genomic_DNA"/>
</dbReference>